<protein>
    <submittedName>
        <fullName evidence="1">Uncharacterized protein</fullName>
    </submittedName>
</protein>
<proteinExistence type="predicted"/>
<evidence type="ECO:0000313" key="1">
    <source>
        <dbReference type="EMBL" id="MBY27209.1"/>
    </source>
</evidence>
<dbReference type="EMBL" id="GGMR01014590">
    <property type="protein sequence ID" value="MBY27209.1"/>
    <property type="molecule type" value="Transcribed_RNA"/>
</dbReference>
<organism evidence="1">
    <name type="scientific">Schizaphis graminum</name>
    <name type="common">Green bug aphid</name>
    <dbReference type="NCBI Taxonomy" id="13262"/>
    <lineage>
        <taxon>Eukaryota</taxon>
        <taxon>Metazoa</taxon>
        <taxon>Ecdysozoa</taxon>
        <taxon>Arthropoda</taxon>
        <taxon>Hexapoda</taxon>
        <taxon>Insecta</taxon>
        <taxon>Pterygota</taxon>
        <taxon>Neoptera</taxon>
        <taxon>Paraneoptera</taxon>
        <taxon>Hemiptera</taxon>
        <taxon>Sternorrhyncha</taxon>
        <taxon>Aphidomorpha</taxon>
        <taxon>Aphidoidea</taxon>
        <taxon>Aphididae</taxon>
        <taxon>Aphidini</taxon>
        <taxon>Schizaphis</taxon>
    </lineage>
</organism>
<name>A0A2S2PCN6_SCHGA</name>
<accession>A0A2S2PCN6</accession>
<dbReference type="AlphaFoldDB" id="A0A2S2PCN6"/>
<reference evidence="1" key="1">
    <citation type="submission" date="2018-04" db="EMBL/GenBank/DDBJ databases">
        <title>Transcriptome of Schizaphis graminum biotype I.</title>
        <authorList>
            <person name="Scully E.D."/>
            <person name="Geib S.M."/>
            <person name="Palmer N.A."/>
            <person name="Koch K."/>
            <person name="Bradshaw J."/>
            <person name="Heng-Moss T."/>
            <person name="Sarath G."/>
        </authorList>
    </citation>
    <scope>NUCLEOTIDE SEQUENCE</scope>
</reference>
<gene>
    <name evidence="1" type="ORF">g.1747</name>
</gene>
<sequence length="167" mass="19335">MMAMIQYSLEKKLNFIKEIKFATIEHYTKNKSVWAPSEWGTLVRNARTNPGQIEVLNLQYSEFLNWKEFADSTYSSNLKSTNGSIIQTSKFRYLVFKKLDNGSVEVHTYFSFSSTGESSLLSLKKKSKKKSVLTQCYKRHLMISLQKRNDLFKLCNDSIISCSMKVV</sequence>